<evidence type="ECO:0000313" key="1">
    <source>
        <dbReference type="EMBL" id="PTB97397.1"/>
    </source>
</evidence>
<dbReference type="EMBL" id="PYVU01000015">
    <property type="protein sequence ID" value="PTB97397.1"/>
    <property type="molecule type" value="Genomic_DNA"/>
</dbReference>
<reference evidence="1 2" key="1">
    <citation type="submission" date="2018-03" db="EMBL/GenBank/DDBJ databases">
        <title>Cross-interface Injection: A General Nanoliter Liquid Handling Method Applied to Single Cells Genome Amplification Automated Nanoliter Liquid Handling Applied to Single Cell Multiple Displacement Amplification.</title>
        <authorList>
            <person name="Yun J."/>
            <person name="Xu P."/>
            <person name="Xu J."/>
            <person name="Dai X."/>
            <person name="Wang Y."/>
            <person name="Zheng X."/>
            <person name="Cao C."/>
            <person name="Yi Q."/>
            <person name="Zhu Y."/>
            <person name="Wang L."/>
            <person name="Dong Z."/>
            <person name="Huang Y."/>
            <person name="Huang L."/>
            <person name="Du W."/>
        </authorList>
    </citation>
    <scope>NUCLEOTIDE SEQUENCE [LARGE SCALE GENOMIC DNA]</scope>
    <source>
        <strain evidence="1 2">Z-D1-2</strain>
    </source>
</reference>
<dbReference type="AlphaFoldDB" id="A0A2T4DUB2"/>
<dbReference type="Proteomes" id="UP000240608">
    <property type="component" value="Unassembled WGS sequence"/>
</dbReference>
<protein>
    <submittedName>
        <fullName evidence="1">Uncharacterized protein</fullName>
    </submittedName>
</protein>
<name>A0A2T4DUB2_9BACT</name>
<proteinExistence type="predicted"/>
<accession>A0A2T4DUB2</accession>
<sequence length="130" mass="14725">MGLQEKRLAKEIQTEKLPAFEAKIKEIAGYEINVDVDWDTFTAYDSYPLSRLEIVFDDIAGFLKKICSDDMGKEALSESMKTIKLINTDKTEELKMELTDKVFFLKLQLAGSSFGAYTDSQMASYVEGQL</sequence>
<evidence type="ECO:0000313" key="2">
    <source>
        <dbReference type="Proteomes" id="UP000240608"/>
    </source>
</evidence>
<comment type="caution">
    <text evidence="1">The sequence shown here is derived from an EMBL/GenBank/DDBJ whole genome shotgun (WGS) entry which is preliminary data.</text>
</comment>
<gene>
    <name evidence="1" type="ORF">C9994_03150</name>
</gene>
<organism evidence="1 2">
    <name type="scientific">Marivirga lumbricoides</name>
    <dbReference type="NCBI Taxonomy" id="1046115"/>
    <lineage>
        <taxon>Bacteria</taxon>
        <taxon>Pseudomonadati</taxon>
        <taxon>Bacteroidota</taxon>
        <taxon>Cytophagia</taxon>
        <taxon>Cytophagales</taxon>
        <taxon>Marivirgaceae</taxon>
        <taxon>Marivirga</taxon>
    </lineage>
</organism>